<keyword evidence="1" id="KW-0812">Transmembrane</keyword>
<accession>A0A1Q9EPZ3</accession>
<organism evidence="2 3">
    <name type="scientific">Symbiodinium microadriaticum</name>
    <name type="common">Dinoflagellate</name>
    <name type="synonym">Zooxanthella microadriatica</name>
    <dbReference type="NCBI Taxonomy" id="2951"/>
    <lineage>
        <taxon>Eukaryota</taxon>
        <taxon>Sar</taxon>
        <taxon>Alveolata</taxon>
        <taxon>Dinophyceae</taxon>
        <taxon>Suessiales</taxon>
        <taxon>Symbiodiniaceae</taxon>
        <taxon>Symbiodinium</taxon>
    </lineage>
</organism>
<dbReference type="Proteomes" id="UP000186817">
    <property type="component" value="Unassembled WGS sequence"/>
</dbReference>
<dbReference type="AlphaFoldDB" id="A0A1Q9EPZ3"/>
<reference evidence="2 3" key="1">
    <citation type="submission" date="2016-02" db="EMBL/GenBank/DDBJ databases">
        <title>Genome analysis of coral dinoflagellate symbionts highlights evolutionary adaptations to a symbiotic lifestyle.</title>
        <authorList>
            <person name="Aranda M."/>
            <person name="Li Y."/>
            <person name="Liew Y.J."/>
            <person name="Baumgarten S."/>
            <person name="Simakov O."/>
            <person name="Wilson M."/>
            <person name="Piel J."/>
            <person name="Ashoor H."/>
            <person name="Bougouffa S."/>
            <person name="Bajic V.B."/>
            <person name="Ryu T."/>
            <person name="Ravasi T."/>
            <person name="Bayer T."/>
            <person name="Micklem G."/>
            <person name="Kim H."/>
            <person name="Bhak J."/>
            <person name="Lajeunesse T.C."/>
            <person name="Voolstra C.R."/>
        </authorList>
    </citation>
    <scope>NUCLEOTIDE SEQUENCE [LARGE SCALE GENOMIC DNA]</scope>
    <source>
        <strain evidence="2 3">CCMP2467</strain>
    </source>
</reference>
<evidence type="ECO:0000313" key="3">
    <source>
        <dbReference type="Proteomes" id="UP000186817"/>
    </source>
</evidence>
<evidence type="ECO:0000313" key="2">
    <source>
        <dbReference type="EMBL" id="OLQ09503.1"/>
    </source>
</evidence>
<keyword evidence="3" id="KW-1185">Reference proteome</keyword>
<sequence>MSTSQIDCTGMGGTYTAPVMATRTVTTCIGMNGNCCVQYDDSKKMWRDSLIIILKTPYCIGTLLALFLHLLLPFEMEEEEVGENVQEKPSAGELSAQQIAVEPFLQVWFEFLFGSLLSGNQLEDWKTVNPFLSEQELQLLSDLAALTMLRSNRLGLLSRALEVQLLESGTPLSDRRSRRAYAPSDLEGDYDPRFLALPGGTSVAAVCVAEQVDLVEDFVKSLQTAKKARKLDASVQKNFSLEGQNIKFTGWLNTIVASSCVSVATPFKDAKDAGGCSAMVKQMIMGQVCPLLVLMLADGLDMSRRVLRATFASVLTKKVGTFECERSSSFDPHLLRKLEKELMMKLQTKGKEADTGVTETRSQALALFRQGAVLMDEVDVVLHPLKSELNFPYGPKDARSVTEVTTCMEPLDGSSPRAFRWAGYPSWTVQLGGRCSITALNEWIININIIIIIIIIIIILIFIFIFISATIVMTTVWTRLIIITITIIIIVVFTLPMHLFEAFFLAQAILKAGGKIPANAEDAQGKKQEIAIGLSKRIAQGYASKALQASPHLVLLEEQFFVEEMKPLLTEWLILWLRSQGVMDAGEGGYLMRASDEKATPEQAEMKMLNLAHTWLSLLLPHCLAKIDRVSFGVMTSEDLATRASVAGVCDDTAVDYDDVRDDEEQTEEEHAAAEENYVAAAVVIIFIMLVILTIIIITITITIFVVIMTKTRGVWRWGGEVGRDMS</sequence>
<comment type="caution">
    <text evidence="2">The sequence shown here is derived from an EMBL/GenBank/DDBJ whole genome shotgun (WGS) entry which is preliminary data.</text>
</comment>
<name>A0A1Q9EPZ3_SYMMI</name>
<feature type="transmembrane region" description="Helical" evidence="1">
    <location>
        <begin position="52"/>
        <end position="72"/>
    </location>
</feature>
<keyword evidence="1" id="KW-0472">Membrane</keyword>
<proteinExistence type="predicted"/>
<feature type="transmembrane region" description="Helical" evidence="1">
    <location>
        <begin position="480"/>
        <end position="500"/>
    </location>
</feature>
<feature type="transmembrane region" description="Helical" evidence="1">
    <location>
        <begin position="678"/>
        <end position="708"/>
    </location>
</feature>
<keyword evidence="1" id="KW-1133">Transmembrane helix</keyword>
<gene>
    <name evidence="2" type="ORF">AK812_SmicGene6850</name>
</gene>
<protein>
    <submittedName>
        <fullName evidence="2">Uncharacterized protein</fullName>
    </submittedName>
</protein>
<evidence type="ECO:0000256" key="1">
    <source>
        <dbReference type="SAM" id="Phobius"/>
    </source>
</evidence>
<feature type="transmembrane region" description="Helical" evidence="1">
    <location>
        <begin position="443"/>
        <end position="468"/>
    </location>
</feature>
<dbReference type="EMBL" id="LSRX01000095">
    <property type="protein sequence ID" value="OLQ09503.1"/>
    <property type="molecule type" value="Genomic_DNA"/>
</dbReference>
<dbReference type="OrthoDB" id="2684236at2759"/>